<dbReference type="GO" id="GO:0043856">
    <property type="term" value="F:anti-sigma factor antagonist activity"/>
    <property type="evidence" value="ECO:0007669"/>
    <property type="project" value="InterPro"/>
</dbReference>
<comment type="caution">
    <text evidence="4">The sequence shown here is derived from an EMBL/GenBank/DDBJ whole genome shotgun (WGS) entry which is preliminary data.</text>
</comment>
<feature type="domain" description="STAS" evidence="3">
    <location>
        <begin position="14"/>
        <end position="103"/>
    </location>
</feature>
<evidence type="ECO:0000256" key="2">
    <source>
        <dbReference type="RuleBase" id="RU003749"/>
    </source>
</evidence>
<dbReference type="Pfam" id="PF01740">
    <property type="entry name" value="STAS"/>
    <property type="match status" value="1"/>
</dbReference>
<dbReference type="PANTHER" id="PTHR33495">
    <property type="entry name" value="ANTI-SIGMA FACTOR ANTAGONIST TM_1081-RELATED-RELATED"/>
    <property type="match status" value="1"/>
</dbReference>
<sequence>MDFKIGSLVKDKKLILIPSGELDVYSTVKFKEEALKAYNDNKFDIELDCSKLEYLDSTGLGALIFLLKTVNDNDNTISISNLNKQILKLFKITKLDEMFEIRS</sequence>
<dbReference type="eggNOG" id="COG1366">
    <property type="taxonomic scope" value="Bacteria"/>
</dbReference>
<comment type="similarity">
    <text evidence="1 2">Belongs to the anti-sigma-factor antagonist family.</text>
</comment>
<keyword evidence="5" id="KW-1185">Reference proteome</keyword>
<evidence type="ECO:0000259" key="3">
    <source>
        <dbReference type="PROSITE" id="PS50801"/>
    </source>
</evidence>
<proteinExistence type="inferred from homology"/>
<dbReference type="PROSITE" id="PS50801">
    <property type="entry name" value="STAS"/>
    <property type="match status" value="1"/>
</dbReference>
<protein>
    <recommendedName>
        <fullName evidence="2">Anti-sigma factor antagonist</fullName>
    </recommendedName>
</protein>
<reference evidence="4 5" key="1">
    <citation type="submission" date="2009-12" db="EMBL/GenBank/DDBJ databases">
        <title>Genome Sequence of Peptoniphilus lacrimalis 315-B.</title>
        <authorList>
            <person name="Durkin A.S."/>
            <person name="Madupu R."/>
            <person name="Torralba M."/>
            <person name="Methe B."/>
            <person name="Sutton G."/>
            <person name="Strausberg R.L."/>
            <person name="Nelson K.E."/>
        </authorList>
    </citation>
    <scope>NUCLEOTIDE SEQUENCE [LARGE SCALE GENOMIC DNA]</scope>
    <source>
        <strain evidence="4 5">315-B</strain>
    </source>
</reference>
<dbReference type="InterPro" id="IPR002645">
    <property type="entry name" value="STAS_dom"/>
</dbReference>
<evidence type="ECO:0000313" key="5">
    <source>
        <dbReference type="Proteomes" id="UP000005711"/>
    </source>
</evidence>
<dbReference type="SUPFAM" id="SSF52091">
    <property type="entry name" value="SpoIIaa-like"/>
    <property type="match status" value="1"/>
</dbReference>
<dbReference type="CDD" id="cd07043">
    <property type="entry name" value="STAS_anti-anti-sigma_factors"/>
    <property type="match status" value="1"/>
</dbReference>
<dbReference type="EMBL" id="ADDO01000004">
    <property type="protein sequence ID" value="EFA90827.1"/>
    <property type="molecule type" value="Genomic_DNA"/>
</dbReference>
<dbReference type="NCBIfam" id="TIGR00377">
    <property type="entry name" value="ant_ant_sig"/>
    <property type="match status" value="1"/>
</dbReference>
<dbReference type="Proteomes" id="UP000005711">
    <property type="component" value="Unassembled WGS sequence"/>
</dbReference>
<evidence type="ECO:0000313" key="4">
    <source>
        <dbReference type="EMBL" id="EFA90827.1"/>
    </source>
</evidence>
<dbReference type="RefSeq" id="WP_004823747.1">
    <property type="nucleotide sequence ID" value="NZ_ADDO01000004.1"/>
</dbReference>
<gene>
    <name evidence="4" type="ORF">HMPREF0628_0408</name>
</gene>
<dbReference type="InterPro" id="IPR003658">
    <property type="entry name" value="Anti-sigma_ant"/>
</dbReference>
<dbReference type="Gene3D" id="3.30.750.24">
    <property type="entry name" value="STAS domain"/>
    <property type="match status" value="1"/>
</dbReference>
<organism evidence="4 5">
    <name type="scientific">Peptoniphilus lacrimalis 315-B</name>
    <dbReference type="NCBI Taxonomy" id="596330"/>
    <lineage>
        <taxon>Bacteria</taxon>
        <taxon>Bacillati</taxon>
        <taxon>Bacillota</taxon>
        <taxon>Tissierellia</taxon>
        <taxon>Tissierellales</taxon>
        <taxon>Peptoniphilaceae</taxon>
        <taxon>Peptoniphilus</taxon>
    </lineage>
</organism>
<dbReference type="AlphaFoldDB" id="D1VRK4"/>
<dbReference type="InterPro" id="IPR036513">
    <property type="entry name" value="STAS_dom_sf"/>
</dbReference>
<evidence type="ECO:0000256" key="1">
    <source>
        <dbReference type="ARBA" id="ARBA00009013"/>
    </source>
</evidence>
<accession>D1VRK4</accession>
<name>D1VRK4_9FIRM</name>